<dbReference type="CDD" id="cd01949">
    <property type="entry name" value="GGDEF"/>
    <property type="match status" value="1"/>
</dbReference>
<feature type="transmembrane region" description="Helical" evidence="1">
    <location>
        <begin position="164"/>
        <end position="182"/>
    </location>
</feature>
<feature type="transmembrane region" description="Helical" evidence="1">
    <location>
        <begin position="30"/>
        <end position="48"/>
    </location>
</feature>
<sequence length="356" mass="37962">MSRLKAWWNQPDQYDWTTTFLRQRGILRPARTIIAVIAGSSALVPLTVLPSQHHPSPAEVITGAVAAAFTAGVTALCLTRWPTRRQSQVGVAVGALCVGGWSVVQPTAALAALACTAMAIPGCYIALFHGPRLLVFNGVVAVAVTTVAVLRLTQEANVASAASAFWLNIFLNLWLPLGVWGISRALGTYALRSQEDPLTGLLNRRAFTDEVGSRLTDPPPEHSHLAVVMVDLDNFKRINDTLGHSAGDRALRQVADLLRERTPSDAVICRAGGEEFLVALTSATPDVAPLATEFCTALAELSPEITASIGTASAELRLLTGRDIAWLVDELIVIADTAMYAAKRRGGNQAHHGVRA</sequence>
<dbReference type="PROSITE" id="PS50887">
    <property type="entry name" value="GGDEF"/>
    <property type="match status" value="1"/>
</dbReference>
<dbReference type="GO" id="GO:0052621">
    <property type="term" value="F:diguanylate cyclase activity"/>
    <property type="evidence" value="ECO:0007669"/>
    <property type="project" value="TreeGrafter"/>
</dbReference>
<gene>
    <name evidence="3" type="ORF">MTAB308_742</name>
</gene>
<dbReference type="Proteomes" id="UP000241595">
    <property type="component" value="Unassembled WGS sequence"/>
</dbReference>
<dbReference type="InterPro" id="IPR000160">
    <property type="entry name" value="GGDEF_dom"/>
</dbReference>
<evidence type="ECO:0000313" key="4">
    <source>
        <dbReference type="Proteomes" id="UP000241595"/>
    </source>
</evidence>
<dbReference type="Pfam" id="PF00990">
    <property type="entry name" value="GGDEF"/>
    <property type="match status" value="1"/>
</dbReference>
<dbReference type="RefSeq" id="WP_077097976.1">
    <property type="nucleotide sequence ID" value="NZ_LT717698.1"/>
</dbReference>
<dbReference type="PANTHER" id="PTHR45138:SF9">
    <property type="entry name" value="DIGUANYLATE CYCLASE DGCM-RELATED"/>
    <property type="match status" value="1"/>
</dbReference>
<feature type="transmembrane region" description="Helical" evidence="1">
    <location>
        <begin position="134"/>
        <end position="152"/>
    </location>
</feature>
<evidence type="ECO:0000256" key="1">
    <source>
        <dbReference type="SAM" id="Phobius"/>
    </source>
</evidence>
<reference evidence="3 4" key="1">
    <citation type="submission" date="2017-01" db="EMBL/GenBank/DDBJ databases">
        <authorList>
            <consortium name="Urmite Genomes"/>
        </authorList>
    </citation>
    <scope>NUCLEOTIDE SEQUENCE [LARGE SCALE GENOMIC DNA]</scope>
    <source>
        <strain evidence="3 4">AB308</strain>
    </source>
</reference>
<dbReference type="NCBIfam" id="TIGR00254">
    <property type="entry name" value="GGDEF"/>
    <property type="match status" value="1"/>
</dbReference>
<dbReference type="GO" id="GO:0043709">
    <property type="term" value="P:cell adhesion involved in single-species biofilm formation"/>
    <property type="evidence" value="ECO:0007669"/>
    <property type="project" value="TreeGrafter"/>
</dbReference>
<dbReference type="SMART" id="SM00267">
    <property type="entry name" value="GGDEF"/>
    <property type="match status" value="1"/>
</dbReference>
<feature type="domain" description="GGDEF" evidence="2">
    <location>
        <begin position="223"/>
        <end position="355"/>
    </location>
</feature>
<keyword evidence="1" id="KW-1133">Transmembrane helix</keyword>
<protein>
    <submittedName>
        <fullName evidence="3">GGDEF domain-containing protein</fullName>
    </submittedName>
</protein>
<evidence type="ECO:0000313" key="3">
    <source>
        <dbReference type="EMBL" id="SPM27266.1"/>
    </source>
</evidence>
<dbReference type="GO" id="GO:0005886">
    <property type="term" value="C:plasma membrane"/>
    <property type="evidence" value="ECO:0007669"/>
    <property type="project" value="TreeGrafter"/>
</dbReference>
<feature type="transmembrane region" description="Helical" evidence="1">
    <location>
        <begin position="60"/>
        <end position="81"/>
    </location>
</feature>
<dbReference type="STRING" id="1841859.GCA_900157385_00738"/>
<feature type="transmembrane region" description="Helical" evidence="1">
    <location>
        <begin position="110"/>
        <end position="127"/>
    </location>
</feature>
<dbReference type="OrthoDB" id="23692at2"/>
<organism evidence="3 4">
    <name type="scientific">Mycobacterium terramassiliense</name>
    <dbReference type="NCBI Taxonomy" id="1841859"/>
    <lineage>
        <taxon>Bacteria</taxon>
        <taxon>Bacillati</taxon>
        <taxon>Actinomycetota</taxon>
        <taxon>Actinomycetes</taxon>
        <taxon>Mycobacteriales</taxon>
        <taxon>Mycobacteriaceae</taxon>
        <taxon>Mycobacterium</taxon>
    </lineage>
</organism>
<feature type="transmembrane region" description="Helical" evidence="1">
    <location>
        <begin position="88"/>
        <end position="104"/>
    </location>
</feature>
<dbReference type="GO" id="GO:1902201">
    <property type="term" value="P:negative regulation of bacterial-type flagellum-dependent cell motility"/>
    <property type="evidence" value="ECO:0007669"/>
    <property type="project" value="TreeGrafter"/>
</dbReference>
<keyword evidence="1" id="KW-0472">Membrane</keyword>
<evidence type="ECO:0000259" key="2">
    <source>
        <dbReference type="PROSITE" id="PS50887"/>
    </source>
</evidence>
<dbReference type="InterPro" id="IPR029787">
    <property type="entry name" value="Nucleotide_cyclase"/>
</dbReference>
<dbReference type="InterPro" id="IPR050469">
    <property type="entry name" value="Diguanylate_Cyclase"/>
</dbReference>
<dbReference type="PANTHER" id="PTHR45138">
    <property type="entry name" value="REGULATORY COMPONENTS OF SENSORY TRANSDUCTION SYSTEM"/>
    <property type="match status" value="1"/>
</dbReference>
<dbReference type="SUPFAM" id="SSF55073">
    <property type="entry name" value="Nucleotide cyclase"/>
    <property type="match status" value="1"/>
</dbReference>
<keyword evidence="1" id="KW-0812">Transmembrane</keyword>
<dbReference type="AlphaFoldDB" id="A0A2U3N6Y0"/>
<dbReference type="EMBL" id="FTRV01000009">
    <property type="protein sequence ID" value="SPM27266.1"/>
    <property type="molecule type" value="Genomic_DNA"/>
</dbReference>
<keyword evidence="4" id="KW-1185">Reference proteome</keyword>
<accession>A0A2U3N6Y0</accession>
<proteinExistence type="predicted"/>
<name>A0A2U3N6Y0_9MYCO</name>
<dbReference type="InterPro" id="IPR043128">
    <property type="entry name" value="Rev_trsase/Diguanyl_cyclase"/>
</dbReference>
<dbReference type="Gene3D" id="3.30.70.270">
    <property type="match status" value="1"/>
</dbReference>